<protein>
    <submittedName>
        <fullName evidence="1">Uncharacterized protein</fullName>
    </submittedName>
</protein>
<name>A0AAV1S359_9ROSI</name>
<dbReference type="Proteomes" id="UP001314170">
    <property type="component" value="Unassembled WGS sequence"/>
</dbReference>
<dbReference type="EMBL" id="CAWUPB010001161">
    <property type="protein sequence ID" value="CAK7344207.1"/>
    <property type="molecule type" value="Genomic_DNA"/>
</dbReference>
<proteinExistence type="predicted"/>
<feature type="non-terminal residue" evidence="1">
    <location>
        <position position="1"/>
    </location>
</feature>
<reference evidence="1 2" key="1">
    <citation type="submission" date="2024-01" db="EMBL/GenBank/DDBJ databases">
        <authorList>
            <person name="Waweru B."/>
        </authorList>
    </citation>
    <scope>NUCLEOTIDE SEQUENCE [LARGE SCALE GENOMIC DNA]</scope>
</reference>
<gene>
    <name evidence="1" type="ORF">DCAF_LOCUS17675</name>
</gene>
<organism evidence="1 2">
    <name type="scientific">Dovyalis caffra</name>
    <dbReference type="NCBI Taxonomy" id="77055"/>
    <lineage>
        <taxon>Eukaryota</taxon>
        <taxon>Viridiplantae</taxon>
        <taxon>Streptophyta</taxon>
        <taxon>Embryophyta</taxon>
        <taxon>Tracheophyta</taxon>
        <taxon>Spermatophyta</taxon>
        <taxon>Magnoliopsida</taxon>
        <taxon>eudicotyledons</taxon>
        <taxon>Gunneridae</taxon>
        <taxon>Pentapetalae</taxon>
        <taxon>rosids</taxon>
        <taxon>fabids</taxon>
        <taxon>Malpighiales</taxon>
        <taxon>Salicaceae</taxon>
        <taxon>Flacourtieae</taxon>
        <taxon>Dovyalis</taxon>
    </lineage>
</organism>
<evidence type="ECO:0000313" key="2">
    <source>
        <dbReference type="Proteomes" id="UP001314170"/>
    </source>
</evidence>
<keyword evidence="2" id="KW-1185">Reference proteome</keyword>
<dbReference type="AlphaFoldDB" id="A0AAV1S359"/>
<accession>A0AAV1S359</accession>
<evidence type="ECO:0000313" key="1">
    <source>
        <dbReference type="EMBL" id="CAK7344207.1"/>
    </source>
</evidence>
<sequence>GDLVEADACAEGKDLFEEGDATAVTGNCVEGRGFHLHPLALLLSINQKVAKGSN</sequence>
<comment type="caution">
    <text evidence="1">The sequence shown here is derived from an EMBL/GenBank/DDBJ whole genome shotgun (WGS) entry which is preliminary data.</text>
</comment>